<feature type="transmembrane region" description="Helical" evidence="1">
    <location>
        <begin position="15"/>
        <end position="37"/>
    </location>
</feature>
<sequence length="95" mass="9948">MVGLRHEAIGKAGRLMTALLGGYLFACAWAVFVAAVLPLPRPQAVLMATLTSFVAFLAIIILSFAFGSLWRWVMILSVVTLALAGSGLALSEVGA</sequence>
<keyword evidence="1" id="KW-1133">Transmembrane helix</keyword>
<protein>
    <recommendedName>
        <fullName evidence="4">DUF3649 domain-containing protein</fullName>
    </recommendedName>
</protein>
<evidence type="ECO:0000256" key="1">
    <source>
        <dbReference type="SAM" id="Phobius"/>
    </source>
</evidence>
<evidence type="ECO:0000313" key="2">
    <source>
        <dbReference type="EMBL" id="QJR01866.1"/>
    </source>
</evidence>
<organism evidence="2 3">
    <name type="scientific">Sphingobium yanoikuyae</name>
    <name type="common">Sphingomonas yanoikuyae</name>
    <dbReference type="NCBI Taxonomy" id="13690"/>
    <lineage>
        <taxon>Bacteria</taxon>
        <taxon>Pseudomonadati</taxon>
        <taxon>Pseudomonadota</taxon>
        <taxon>Alphaproteobacteria</taxon>
        <taxon>Sphingomonadales</taxon>
        <taxon>Sphingomonadaceae</taxon>
        <taxon>Sphingobium</taxon>
    </lineage>
</organism>
<name>A0A6M4G4L9_SPHYA</name>
<dbReference type="Proteomes" id="UP000502611">
    <property type="component" value="Chromosome"/>
</dbReference>
<gene>
    <name evidence="2" type="ORF">HH800_06410</name>
</gene>
<reference evidence="2 3" key="1">
    <citation type="submission" date="2020-04" db="EMBL/GenBank/DDBJ databases">
        <title>The Whole Genome Analysis of High salt-tolerant Sphingobium yanoikuyae YC-XJ2 with Aryl organophosphorus flame retardants (aryl-OPFRs)-degrading capacity and characteristics of Related phosphotriesterase.</title>
        <authorList>
            <person name="Li X."/>
        </authorList>
    </citation>
    <scope>NUCLEOTIDE SEQUENCE [LARGE SCALE GENOMIC DNA]</scope>
    <source>
        <strain evidence="2 3">YC-XJ2</strain>
    </source>
</reference>
<proteinExistence type="predicted"/>
<dbReference type="AlphaFoldDB" id="A0A6M4G4L9"/>
<evidence type="ECO:0000313" key="3">
    <source>
        <dbReference type="Proteomes" id="UP000502611"/>
    </source>
</evidence>
<feature type="transmembrane region" description="Helical" evidence="1">
    <location>
        <begin position="72"/>
        <end position="90"/>
    </location>
</feature>
<accession>A0A6M4G4L9</accession>
<evidence type="ECO:0008006" key="4">
    <source>
        <dbReference type="Google" id="ProtNLM"/>
    </source>
</evidence>
<keyword evidence="1" id="KW-0812">Transmembrane</keyword>
<dbReference type="RefSeq" id="WP_169860547.1">
    <property type="nucleotide sequence ID" value="NZ_CP053021.1"/>
</dbReference>
<feature type="transmembrane region" description="Helical" evidence="1">
    <location>
        <begin position="44"/>
        <end position="66"/>
    </location>
</feature>
<keyword evidence="1" id="KW-0472">Membrane</keyword>
<dbReference type="EMBL" id="CP053021">
    <property type="protein sequence ID" value="QJR01866.1"/>
    <property type="molecule type" value="Genomic_DNA"/>
</dbReference>